<feature type="transmembrane region" description="Helical" evidence="1">
    <location>
        <begin position="99"/>
        <end position="120"/>
    </location>
</feature>
<accession>A0A814JFC5</accession>
<gene>
    <name evidence="2" type="ORF">EDS130_LOCUS16621</name>
</gene>
<evidence type="ECO:0000313" key="3">
    <source>
        <dbReference type="Proteomes" id="UP000663852"/>
    </source>
</evidence>
<evidence type="ECO:0000256" key="1">
    <source>
        <dbReference type="SAM" id="Phobius"/>
    </source>
</evidence>
<feature type="transmembrane region" description="Helical" evidence="1">
    <location>
        <begin position="577"/>
        <end position="597"/>
    </location>
</feature>
<sequence length="637" mass="69769">MEKRFHTIEMATSSTAPSTPIILVPTDQLTSINGGPAVTVKTFSQPTKHGSFSDLIDSNVNALRNEVKALFTFRPREWLSAFRPNPKFPLFVLGDIDGFVALFMNNLATLLAVILGLKLVFEDDIIYGKIVPGVSVSMLWGNLYYVYMARKLAYKENRGDVCTMPYGINTPGAFAFIFSIILPTYFGCINGSSGRDRRSCEELAWYVALASNFTTGIILLLLCIFGEFIRRNTPGVALLSSISGIGFTYLALNEYLPVAASPIVSFLPFAIVMLGYFAGVKFGPVPVAFVALVVGTILGWATSLNQASEVKIASSVIKPYPLVFPIHAMMANLKEITPYLSTTIPTAISIAIGTIQCVESAKRAGDFYPTREAMFADGIGTLIASFFGSILGMTTFIGHPAFKKMGAKQAYSIANGLAFLPLCFFGINALLLSIIAIVSVNPIIIFIGLVICADTLAITPQRHYPAFLLGLMPIVADWAKGTIISGVSDAYTKFVVNHTDFNQNITAHINGFSYRGLLNFSGGSLLQCIFLTAIFMYMIDRKFIRAAIWSILASMFAFFGLINAPGVGVLIKKDDDGWKFTVAYLMLAVFFGCFHIAQKQRLVKQPETEPDDLSSIEWAEWNRERLLEENNVNEANV</sequence>
<protein>
    <submittedName>
        <fullName evidence="2">Uncharacterized protein</fullName>
    </submittedName>
</protein>
<name>A0A814JFC5_ADIRI</name>
<proteinExistence type="predicted"/>
<feature type="transmembrane region" description="Helical" evidence="1">
    <location>
        <begin position="126"/>
        <end position="147"/>
    </location>
</feature>
<keyword evidence="1" id="KW-0472">Membrane</keyword>
<organism evidence="2 3">
    <name type="scientific">Adineta ricciae</name>
    <name type="common">Rotifer</name>
    <dbReference type="NCBI Taxonomy" id="249248"/>
    <lineage>
        <taxon>Eukaryota</taxon>
        <taxon>Metazoa</taxon>
        <taxon>Spiralia</taxon>
        <taxon>Gnathifera</taxon>
        <taxon>Rotifera</taxon>
        <taxon>Eurotatoria</taxon>
        <taxon>Bdelloidea</taxon>
        <taxon>Adinetida</taxon>
        <taxon>Adinetidae</taxon>
        <taxon>Adineta</taxon>
    </lineage>
</organism>
<dbReference type="EMBL" id="CAJNOJ010000072">
    <property type="protein sequence ID" value="CAF1035116.1"/>
    <property type="molecule type" value="Genomic_DNA"/>
</dbReference>
<feature type="transmembrane region" description="Helical" evidence="1">
    <location>
        <begin position="285"/>
        <end position="302"/>
    </location>
</feature>
<feature type="transmembrane region" description="Helical" evidence="1">
    <location>
        <begin position="546"/>
        <end position="571"/>
    </location>
</feature>
<evidence type="ECO:0000313" key="2">
    <source>
        <dbReference type="EMBL" id="CAF1035116.1"/>
    </source>
</evidence>
<dbReference type="OrthoDB" id="8068875at2759"/>
<feature type="transmembrane region" description="Helical" evidence="1">
    <location>
        <begin position="168"/>
        <end position="186"/>
    </location>
</feature>
<keyword evidence="1" id="KW-0812">Transmembrane</keyword>
<feature type="transmembrane region" description="Helical" evidence="1">
    <location>
        <begin position="206"/>
        <end position="229"/>
    </location>
</feature>
<dbReference type="PANTHER" id="PTHR31610:SF0">
    <property type="entry name" value="SLC26A_SULP TRANSPORTER DOMAIN-CONTAINING PROTEIN"/>
    <property type="match status" value="1"/>
</dbReference>
<reference evidence="2" key="1">
    <citation type="submission" date="2021-02" db="EMBL/GenBank/DDBJ databases">
        <authorList>
            <person name="Nowell W R."/>
        </authorList>
    </citation>
    <scope>NUCLEOTIDE SEQUENCE</scope>
</reference>
<feature type="transmembrane region" description="Helical" evidence="1">
    <location>
        <begin position="443"/>
        <end position="459"/>
    </location>
</feature>
<feature type="transmembrane region" description="Helical" evidence="1">
    <location>
        <begin position="236"/>
        <end position="252"/>
    </location>
</feature>
<feature type="transmembrane region" description="Helical" evidence="1">
    <location>
        <begin position="379"/>
        <end position="402"/>
    </location>
</feature>
<keyword evidence="1" id="KW-1133">Transmembrane helix</keyword>
<feature type="transmembrane region" description="Helical" evidence="1">
    <location>
        <begin position="414"/>
        <end position="437"/>
    </location>
</feature>
<feature type="transmembrane region" description="Helical" evidence="1">
    <location>
        <begin position="258"/>
        <end position="278"/>
    </location>
</feature>
<comment type="caution">
    <text evidence="2">The sequence shown here is derived from an EMBL/GenBank/DDBJ whole genome shotgun (WGS) entry which is preliminary data.</text>
</comment>
<feature type="transmembrane region" description="Helical" evidence="1">
    <location>
        <begin position="520"/>
        <end position="539"/>
    </location>
</feature>
<dbReference type="Proteomes" id="UP000663852">
    <property type="component" value="Unassembled WGS sequence"/>
</dbReference>
<dbReference type="AlphaFoldDB" id="A0A814JFC5"/>
<dbReference type="PANTHER" id="PTHR31610">
    <property type="entry name" value="SLR0360 PROTEIN"/>
    <property type="match status" value="1"/>
</dbReference>